<evidence type="ECO:0000256" key="1">
    <source>
        <dbReference type="SAM" id="Phobius"/>
    </source>
</evidence>
<evidence type="ECO:0000313" key="3">
    <source>
        <dbReference type="Proteomes" id="UP001614394"/>
    </source>
</evidence>
<evidence type="ECO:0000313" key="2">
    <source>
        <dbReference type="EMBL" id="MFI9101171.1"/>
    </source>
</evidence>
<comment type="caution">
    <text evidence="2">The sequence shown here is derived from an EMBL/GenBank/DDBJ whole genome shotgun (WGS) entry which is preliminary data.</text>
</comment>
<dbReference type="InterPro" id="IPR046295">
    <property type="entry name" value="DUF6332"/>
</dbReference>
<sequence>MRGTRTQAERDATTVEMMYAAAAGTVFAAIAFALVVSPVLAGRVHGDARHSWVTAAVAVAVVTFCGTVAGVLQRHENRTSAARDVSGRRESR</sequence>
<dbReference type="EMBL" id="JBITYG010000003">
    <property type="protein sequence ID" value="MFI9101171.1"/>
    <property type="molecule type" value="Genomic_DNA"/>
</dbReference>
<feature type="transmembrane region" description="Helical" evidence="1">
    <location>
        <begin position="20"/>
        <end position="40"/>
    </location>
</feature>
<protein>
    <submittedName>
        <fullName evidence="2">DUF6332 family protein</fullName>
    </submittedName>
</protein>
<gene>
    <name evidence="2" type="ORF">ACIGXA_11665</name>
</gene>
<reference evidence="2 3" key="1">
    <citation type="submission" date="2024-10" db="EMBL/GenBank/DDBJ databases">
        <title>The Natural Products Discovery Center: Release of the First 8490 Sequenced Strains for Exploring Actinobacteria Biosynthetic Diversity.</title>
        <authorList>
            <person name="Kalkreuter E."/>
            <person name="Kautsar S.A."/>
            <person name="Yang D."/>
            <person name="Bader C.D."/>
            <person name="Teijaro C.N."/>
            <person name="Fluegel L."/>
            <person name="Davis C.M."/>
            <person name="Simpson J.R."/>
            <person name="Lauterbach L."/>
            <person name="Steele A.D."/>
            <person name="Gui C."/>
            <person name="Meng S."/>
            <person name="Li G."/>
            <person name="Viehrig K."/>
            <person name="Ye F."/>
            <person name="Su P."/>
            <person name="Kiefer A.F."/>
            <person name="Nichols A."/>
            <person name="Cepeda A.J."/>
            <person name="Yan W."/>
            <person name="Fan B."/>
            <person name="Jiang Y."/>
            <person name="Adhikari A."/>
            <person name="Zheng C.-J."/>
            <person name="Schuster L."/>
            <person name="Cowan T.M."/>
            <person name="Smanski M.J."/>
            <person name="Chevrette M.G."/>
            <person name="De Carvalho L.P.S."/>
            <person name="Shen B."/>
        </authorList>
    </citation>
    <scope>NUCLEOTIDE SEQUENCE [LARGE SCALE GENOMIC DNA]</scope>
    <source>
        <strain evidence="2 3">NPDC053399</strain>
    </source>
</reference>
<proteinExistence type="predicted"/>
<name>A0ABW8C6W3_9ACTN</name>
<dbReference type="Pfam" id="PF19857">
    <property type="entry name" value="DUF6332"/>
    <property type="match status" value="1"/>
</dbReference>
<accession>A0ABW8C6W3</accession>
<keyword evidence="1" id="KW-1133">Transmembrane helix</keyword>
<keyword evidence="1" id="KW-0812">Transmembrane</keyword>
<feature type="transmembrane region" description="Helical" evidence="1">
    <location>
        <begin position="52"/>
        <end position="72"/>
    </location>
</feature>
<dbReference type="RefSeq" id="WP_399647357.1">
    <property type="nucleotide sequence ID" value="NZ_JBITYG010000003.1"/>
</dbReference>
<organism evidence="2 3">
    <name type="scientific">Streptomyces fildesensis</name>
    <dbReference type="NCBI Taxonomy" id="375757"/>
    <lineage>
        <taxon>Bacteria</taxon>
        <taxon>Bacillati</taxon>
        <taxon>Actinomycetota</taxon>
        <taxon>Actinomycetes</taxon>
        <taxon>Kitasatosporales</taxon>
        <taxon>Streptomycetaceae</taxon>
        <taxon>Streptomyces</taxon>
    </lineage>
</organism>
<dbReference type="Proteomes" id="UP001614394">
    <property type="component" value="Unassembled WGS sequence"/>
</dbReference>
<keyword evidence="3" id="KW-1185">Reference proteome</keyword>
<keyword evidence="1" id="KW-0472">Membrane</keyword>